<reference evidence="3 4" key="1">
    <citation type="submission" date="2016-08" db="EMBL/GenBank/DDBJ databases">
        <title>A Parts List for Fungal Cellulosomes Revealed by Comparative Genomics.</title>
        <authorList>
            <consortium name="DOE Joint Genome Institute"/>
            <person name="Haitjema C.H."/>
            <person name="Gilmore S.P."/>
            <person name="Henske J.K."/>
            <person name="Solomon K.V."/>
            <person name="De Groot R."/>
            <person name="Kuo A."/>
            <person name="Mondo S.J."/>
            <person name="Salamov A.A."/>
            <person name="Labutti K."/>
            <person name="Zhao Z."/>
            <person name="Chiniquy J."/>
            <person name="Barry K."/>
            <person name="Brewer H.M."/>
            <person name="Purvine S.O."/>
            <person name="Wright A.T."/>
            <person name="Boxma B."/>
            <person name="Van Alen T."/>
            <person name="Hackstein J.H."/>
            <person name="Baker S.E."/>
            <person name="Grigoriev I.V."/>
            <person name="O'Malley M.A."/>
        </authorList>
    </citation>
    <scope>NUCLEOTIDE SEQUENCE [LARGE SCALE GENOMIC DNA]</scope>
    <source>
        <strain evidence="3 4">G1</strain>
    </source>
</reference>
<dbReference type="Proteomes" id="UP000193920">
    <property type="component" value="Unassembled WGS sequence"/>
</dbReference>
<evidence type="ECO:0000313" key="4">
    <source>
        <dbReference type="Proteomes" id="UP000193920"/>
    </source>
</evidence>
<sequence length="212" mass="24932">MNKFSFIYILDINVILTTLYQLCKKGELIKVQNILLIYFHISYYYCKGNKCYGVDSISGSCDELTNSTDTEKANKNENIVADGYDEKYFEKIIGKDIDEYYPNCSKDSYCFSEKCIKGYYIFERNNPVKYCYLEFIKKNVRCGVPLNAYYKKKKDCFMGYCHFDKHLCVDYISTTEQNYRTYVISNLNFPLILGGIYISIPTYIFIILLIKL</sequence>
<protein>
    <submittedName>
        <fullName evidence="3">Uncharacterized protein</fullName>
    </submittedName>
</protein>
<accession>A0A1Y2DKV0</accession>
<keyword evidence="1" id="KW-1133">Transmembrane helix</keyword>
<dbReference type="EMBL" id="MCOG01000506">
    <property type="protein sequence ID" value="ORY01372.1"/>
    <property type="molecule type" value="Genomic_DNA"/>
</dbReference>
<evidence type="ECO:0000313" key="2">
    <source>
        <dbReference type="EMBL" id="ORY01372.1"/>
    </source>
</evidence>
<organism evidence="3 4">
    <name type="scientific">Neocallimastix californiae</name>
    <dbReference type="NCBI Taxonomy" id="1754190"/>
    <lineage>
        <taxon>Eukaryota</taxon>
        <taxon>Fungi</taxon>
        <taxon>Fungi incertae sedis</taxon>
        <taxon>Chytridiomycota</taxon>
        <taxon>Chytridiomycota incertae sedis</taxon>
        <taxon>Neocallimastigomycetes</taxon>
        <taxon>Neocallimastigales</taxon>
        <taxon>Neocallimastigaceae</taxon>
        <taxon>Neocallimastix</taxon>
    </lineage>
</organism>
<evidence type="ECO:0000256" key="1">
    <source>
        <dbReference type="SAM" id="Phobius"/>
    </source>
</evidence>
<gene>
    <name evidence="3" type="ORF">LY90DRAFT_505990</name>
    <name evidence="2" type="ORF">LY90DRAFT_519731</name>
</gene>
<keyword evidence="4" id="KW-1185">Reference proteome</keyword>
<keyword evidence="1" id="KW-0812">Transmembrane</keyword>
<dbReference type="AlphaFoldDB" id="A0A1Y2DKV0"/>
<keyword evidence="1" id="KW-0472">Membrane</keyword>
<evidence type="ECO:0000313" key="3">
    <source>
        <dbReference type="EMBL" id="ORY59873.1"/>
    </source>
</evidence>
<dbReference type="EMBL" id="MCOG01000063">
    <property type="protein sequence ID" value="ORY59873.1"/>
    <property type="molecule type" value="Genomic_DNA"/>
</dbReference>
<feature type="transmembrane region" description="Helical" evidence="1">
    <location>
        <begin position="187"/>
        <end position="210"/>
    </location>
</feature>
<name>A0A1Y2DKV0_9FUNG</name>
<proteinExistence type="predicted"/>
<comment type="caution">
    <text evidence="3">The sequence shown here is derived from an EMBL/GenBank/DDBJ whole genome shotgun (WGS) entry which is preliminary data.</text>
</comment>